<gene>
    <name evidence="2" type="ORF">GCM10008960_36470</name>
</gene>
<name>A0ABQ2SA31_9DEIO</name>
<sequence length="78" mass="9128">MTYREEIMDVVRELVRDRPDREFTLDELIAALNDRGSACKTQTVKTYVAGILCQQAPVMYRKRHPTLERVGRGRYRLA</sequence>
<evidence type="ECO:0000313" key="3">
    <source>
        <dbReference type="Proteomes" id="UP000644548"/>
    </source>
</evidence>
<dbReference type="Proteomes" id="UP000644548">
    <property type="component" value="Unassembled WGS sequence"/>
</dbReference>
<evidence type="ECO:0000259" key="1">
    <source>
        <dbReference type="Pfam" id="PF24706"/>
    </source>
</evidence>
<protein>
    <recommendedName>
        <fullName evidence="1">DUF7669 domain-containing protein</fullName>
    </recommendedName>
</protein>
<reference evidence="3" key="1">
    <citation type="journal article" date="2019" name="Int. J. Syst. Evol. Microbiol.">
        <title>The Global Catalogue of Microorganisms (GCM) 10K type strain sequencing project: providing services to taxonomists for standard genome sequencing and annotation.</title>
        <authorList>
            <consortium name="The Broad Institute Genomics Platform"/>
            <consortium name="The Broad Institute Genome Sequencing Center for Infectious Disease"/>
            <person name="Wu L."/>
            <person name="Ma J."/>
        </authorList>
    </citation>
    <scope>NUCLEOTIDE SEQUENCE [LARGE SCALE GENOMIC DNA]</scope>
    <source>
        <strain evidence="3">JCM 31405</strain>
    </source>
</reference>
<evidence type="ECO:0000313" key="2">
    <source>
        <dbReference type="EMBL" id="GGS06775.1"/>
    </source>
</evidence>
<dbReference type="InterPro" id="IPR056086">
    <property type="entry name" value="DUF7669"/>
</dbReference>
<proteinExistence type="predicted"/>
<dbReference type="RefSeq" id="WP_189074595.1">
    <property type="nucleotide sequence ID" value="NZ_BMQN01000017.1"/>
</dbReference>
<dbReference type="Pfam" id="PF24706">
    <property type="entry name" value="DUF7669"/>
    <property type="match status" value="1"/>
</dbReference>
<feature type="domain" description="DUF7669" evidence="1">
    <location>
        <begin position="7"/>
        <end position="77"/>
    </location>
</feature>
<comment type="caution">
    <text evidence="2">The sequence shown here is derived from an EMBL/GenBank/DDBJ whole genome shotgun (WGS) entry which is preliminary data.</text>
</comment>
<dbReference type="EMBL" id="BMQN01000017">
    <property type="protein sequence ID" value="GGS06775.1"/>
    <property type="molecule type" value="Genomic_DNA"/>
</dbReference>
<keyword evidence="3" id="KW-1185">Reference proteome</keyword>
<organism evidence="2 3">
    <name type="scientific">Deinococcus sedimenti</name>
    <dbReference type="NCBI Taxonomy" id="1867090"/>
    <lineage>
        <taxon>Bacteria</taxon>
        <taxon>Thermotogati</taxon>
        <taxon>Deinococcota</taxon>
        <taxon>Deinococci</taxon>
        <taxon>Deinococcales</taxon>
        <taxon>Deinococcaceae</taxon>
        <taxon>Deinococcus</taxon>
    </lineage>
</organism>
<accession>A0ABQ2SA31</accession>